<keyword evidence="1" id="KW-0645">Protease</keyword>
<dbReference type="NCBIfam" id="TIGR00072">
    <property type="entry name" value="hydrog_prot"/>
    <property type="match status" value="1"/>
</dbReference>
<dbReference type="RefSeq" id="WP_354635900.1">
    <property type="nucleotide sequence ID" value="NZ_CP159837.1"/>
</dbReference>
<dbReference type="GO" id="GO:0016485">
    <property type="term" value="P:protein processing"/>
    <property type="evidence" value="ECO:0007669"/>
    <property type="project" value="TreeGrafter"/>
</dbReference>
<organism evidence="1">
    <name type="scientific">Planktothricoides raciborskii GIHE-MW2</name>
    <dbReference type="NCBI Taxonomy" id="2792601"/>
    <lineage>
        <taxon>Bacteria</taxon>
        <taxon>Bacillati</taxon>
        <taxon>Cyanobacteriota</taxon>
        <taxon>Cyanophyceae</taxon>
        <taxon>Oscillatoriophycideae</taxon>
        <taxon>Oscillatoriales</taxon>
        <taxon>Oscillatoriaceae</taxon>
        <taxon>Planktothricoides</taxon>
    </lineage>
</organism>
<accession>A0AAU8JK96</accession>
<dbReference type="PANTHER" id="PTHR30302">
    <property type="entry name" value="HYDROGENASE 1 MATURATION PROTEASE"/>
    <property type="match status" value="1"/>
</dbReference>
<dbReference type="CDD" id="cd06066">
    <property type="entry name" value="H2MP_NAD-link-bidir"/>
    <property type="match status" value="1"/>
</dbReference>
<dbReference type="InterPro" id="IPR000671">
    <property type="entry name" value="Peptidase_A31"/>
</dbReference>
<dbReference type="EMBL" id="CP159837">
    <property type="protein sequence ID" value="XCM38690.1"/>
    <property type="molecule type" value="Genomic_DNA"/>
</dbReference>
<gene>
    <name evidence="1" type="ORF">ABWT76_001550</name>
</gene>
<name>A0AAU8JK96_9CYAN</name>
<protein>
    <submittedName>
        <fullName evidence="1">Hydrogenase maturation protease</fullName>
    </submittedName>
</protein>
<sequence>MIPNQEKNTQPSVLVIGYGNTLRSDDGVGQQVATLVEEWKLPYIRSYAVHQLTPELAAELATVQRAIFIDAYPESTTVEVYPLTDEVPETTNCLGHTSNPRSLLTLAKQVYGVAPAAWWVLIPAVNFDFGEQFSPTTQAAIAVALEKIKQLVSEF</sequence>
<dbReference type="AlphaFoldDB" id="A0AAU8JK96"/>
<proteinExistence type="predicted"/>
<reference evidence="1" key="1">
    <citation type="submission" date="2024-07" db="EMBL/GenBank/DDBJ databases">
        <authorList>
            <person name="Kim Y.J."/>
            <person name="Jeong J.Y."/>
        </authorList>
    </citation>
    <scope>NUCLEOTIDE SEQUENCE</scope>
    <source>
        <strain evidence="1">GIHE-MW2</strain>
    </source>
</reference>
<dbReference type="SUPFAM" id="SSF53163">
    <property type="entry name" value="HybD-like"/>
    <property type="match status" value="1"/>
</dbReference>
<dbReference type="Gene3D" id="3.40.50.1450">
    <property type="entry name" value="HybD-like"/>
    <property type="match status" value="1"/>
</dbReference>
<dbReference type="InterPro" id="IPR023430">
    <property type="entry name" value="Pept_HybD-like_dom_sf"/>
</dbReference>
<dbReference type="GO" id="GO:0008047">
    <property type="term" value="F:enzyme activator activity"/>
    <property type="evidence" value="ECO:0007669"/>
    <property type="project" value="InterPro"/>
</dbReference>
<evidence type="ECO:0000313" key="1">
    <source>
        <dbReference type="EMBL" id="XCM38690.1"/>
    </source>
</evidence>
<dbReference type="GO" id="GO:0004175">
    <property type="term" value="F:endopeptidase activity"/>
    <property type="evidence" value="ECO:0007669"/>
    <property type="project" value="TreeGrafter"/>
</dbReference>
<keyword evidence="1" id="KW-0378">Hydrolase</keyword>
<dbReference type="PANTHER" id="PTHR30302:SF5">
    <property type="entry name" value="SLR1876 PROTEIN"/>
    <property type="match status" value="1"/>
</dbReference>